<dbReference type="PROSITE" id="PS50885">
    <property type="entry name" value="HAMP"/>
    <property type="match status" value="1"/>
</dbReference>
<dbReference type="EC" id="2.7.13.3" evidence="3"/>
<dbReference type="AlphaFoldDB" id="A0AAU7KFM0"/>
<evidence type="ECO:0000256" key="7">
    <source>
        <dbReference type="ARBA" id="ARBA00022741"/>
    </source>
</evidence>
<dbReference type="Pfam" id="PF00512">
    <property type="entry name" value="HisKA"/>
    <property type="match status" value="1"/>
</dbReference>
<dbReference type="InterPro" id="IPR003661">
    <property type="entry name" value="HisK_dim/P_dom"/>
</dbReference>
<dbReference type="SMART" id="SM00387">
    <property type="entry name" value="HATPase_c"/>
    <property type="match status" value="1"/>
</dbReference>
<dbReference type="SMART" id="SM00388">
    <property type="entry name" value="HisKA"/>
    <property type="match status" value="1"/>
</dbReference>
<evidence type="ECO:0000313" key="13">
    <source>
        <dbReference type="EMBL" id="XBO70481.1"/>
    </source>
</evidence>
<feature type="domain" description="Histidine kinase" evidence="11">
    <location>
        <begin position="319"/>
        <end position="534"/>
    </location>
</feature>
<keyword evidence="10" id="KW-0812">Transmembrane</keyword>
<dbReference type="RefSeq" id="WP_348827103.1">
    <property type="nucleotide sequence ID" value="NZ_CP098827.1"/>
</dbReference>
<sequence>MRRALADSTFLRVYVMLAATLVLALGVAMVGMTLIDKVRIEHYREQLAEAPMHLLATMIDSMPRGERREWMAEKSEALDMSMSIVPLSSLSPSYFTRLRLQRGGVLVGRDSPHEWRFWRLMPAGGAVLQVSLSGMSERQLRGLTQLSGEWLASLPAGARQASIDSMTRGDLPVSISQSPPDILEPRQRNRLAGGEVMMQLLPEHWSVVLFMQVTPPGEAPFWLTVGPMASYEALPPALLASMLVLLMGALAIVIYLIVRGIEARMARLEMAATRLASGRLDTRVKVESGDFLGRVGMAFNGMASQVQSLLRAQQDMIRAVSHELRTPVARIRFAVQMVEDMSEDALVRRQLQGVDSDIDELDDLIDEILTYARLDSETIHGVEASPEPVELRDICERVIDSLMPLHGNLDVRLTAGPEIEVHADSRYLQRATQNLVANACRHARTRVKVSLLDEPNQVRVDVEDDGEGVPPEARQDIFKPFARLDDSRTRRSGGYGLGLSIVQKVMAWHGGTVSVDESPDLKGARFSLIIPRRV</sequence>
<evidence type="ECO:0000259" key="11">
    <source>
        <dbReference type="PROSITE" id="PS50109"/>
    </source>
</evidence>
<name>A0AAU7KFM0_9GAMM</name>
<comment type="subcellular location">
    <subcellularLocation>
        <location evidence="2">Cell membrane</location>
        <topology evidence="2">Multi-pass membrane protein</topology>
    </subcellularLocation>
</comment>
<gene>
    <name evidence="13" type="ORF">NFG58_18005</name>
</gene>
<dbReference type="GO" id="GO:0005886">
    <property type="term" value="C:plasma membrane"/>
    <property type="evidence" value="ECO:0007669"/>
    <property type="project" value="UniProtKB-SubCell"/>
</dbReference>
<dbReference type="CDD" id="cd06225">
    <property type="entry name" value="HAMP"/>
    <property type="match status" value="1"/>
</dbReference>
<organism evidence="13">
    <name type="scientific">Halomonas sp. RT37</name>
    <dbReference type="NCBI Taxonomy" id="2950872"/>
    <lineage>
        <taxon>Bacteria</taxon>
        <taxon>Pseudomonadati</taxon>
        <taxon>Pseudomonadota</taxon>
        <taxon>Gammaproteobacteria</taxon>
        <taxon>Oceanospirillales</taxon>
        <taxon>Halomonadaceae</taxon>
        <taxon>Halomonas</taxon>
    </lineage>
</organism>
<dbReference type="GO" id="GO:0005524">
    <property type="term" value="F:ATP binding"/>
    <property type="evidence" value="ECO:0007669"/>
    <property type="project" value="UniProtKB-KW"/>
</dbReference>
<dbReference type="InterPro" id="IPR036890">
    <property type="entry name" value="HATPase_C_sf"/>
</dbReference>
<dbReference type="GO" id="GO:0000155">
    <property type="term" value="F:phosphorelay sensor kinase activity"/>
    <property type="evidence" value="ECO:0007669"/>
    <property type="project" value="InterPro"/>
</dbReference>
<dbReference type="PROSITE" id="PS50109">
    <property type="entry name" value="HIS_KIN"/>
    <property type="match status" value="1"/>
</dbReference>
<keyword evidence="9 13" id="KW-0067">ATP-binding</keyword>
<dbReference type="EMBL" id="CP098827">
    <property type="protein sequence ID" value="XBO70481.1"/>
    <property type="molecule type" value="Genomic_DNA"/>
</dbReference>
<keyword evidence="10" id="KW-1133">Transmembrane helix</keyword>
<evidence type="ECO:0000259" key="12">
    <source>
        <dbReference type="PROSITE" id="PS50885"/>
    </source>
</evidence>
<evidence type="ECO:0000256" key="2">
    <source>
        <dbReference type="ARBA" id="ARBA00004651"/>
    </source>
</evidence>
<evidence type="ECO:0000256" key="5">
    <source>
        <dbReference type="ARBA" id="ARBA00022553"/>
    </source>
</evidence>
<evidence type="ECO:0000256" key="10">
    <source>
        <dbReference type="SAM" id="Phobius"/>
    </source>
</evidence>
<dbReference type="PRINTS" id="PR00344">
    <property type="entry name" value="BCTRLSENSOR"/>
</dbReference>
<keyword evidence="4" id="KW-1003">Cell membrane</keyword>
<dbReference type="Gene3D" id="6.10.340.10">
    <property type="match status" value="1"/>
</dbReference>
<dbReference type="SMART" id="SM00304">
    <property type="entry name" value="HAMP"/>
    <property type="match status" value="1"/>
</dbReference>
<dbReference type="InterPro" id="IPR050980">
    <property type="entry name" value="2C_sensor_his_kinase"/>
</dbReference>
<evidence type="ECO:0000256" key="9">
    <source>
        <dbReference type="ARBA" id="ARBA00022840"/>
    </source>
</evidence>
<dbReference type="InterPro" id="IPR004358">
    <property type="entry name" value="Sig_transdc_His_kin-like_C"/>
</dbReference>
<keyword evidence="7" id="KW-0547">Nucleotide-binding</keyword>
<proteinExistence type="predicted"/>
<dbReference type="PANTHER" id="PTHR44936:SF10">
    <property type="entry name" value="SENSOR PROTEIN RSTB"/>
    <property type="match status" value="1"/>
</dbReference>
<comment type="catalytic activity">
    <reaction evidence="1">
        <text>ATP + protein L-histidine = ADP + protein N-phospho-L-histidine.</text>
        <dbReference type="EC" id="2.7.13.3"/>
    </reaction>
</comment>
<feature type="transmembrane region" description="Helical" evidence="10">
    <location>
        <begin position="12"/>
        <end position="35"/>
    </location>
</feature>
<dbReference type="Gene3D" id="1.10.287.130">
    <property type="match status" value="1"/>
</dbReference>
<keyword evidence="8" id="KW-0418">Kinase</keyword>
<dbReference type="SUPFAM" id="SSF47384">
    <property type="entry name" value="Homodimeric domain of signal transducing histidine kinase"/>
    <property type="match status" value="1"/>
</dbReference>
<dbReference type="SUPFAM" id="SSF55874">
    <property type="entry name" value="ATPase domain of HSP90 chaperone/DNA topoisomerase II/histidine kinase"/>
    <property type="match status" value="1"/>
</dbReference>
<feature type="domain" description="HAMP" evidence="12">
    <location>
        <begin position="259"/>
        <end position="311"/>
    </location>
</feature>
<dbReference type="Gene3D" id="3.30.565.10">
    <property type="entry name" value="Histidine kinase-like ATPase, C-terminal domain"/>
    <property type="match status" value="1"/>
</dbReference>
<evidence type="ECO:0000256" key="4">
    <source>
        <dbReference type="ARBA" id="ARBA00022475"/>
    </source>
</evidence>
<evidence type="ECO:0000256" key="6">
    <source>
        <dbReference type="ARBA" id="ARBA00022679"/>
    </source>
</evidence>
<evidence type="ECO:0000256" key="3">
    <source>
        <dbReference type="ARBA" id="ARBA00012438"/>
    </source>
</evidence>
<keyword evidence="5" id="KW-0597">Phosphoprotein</keyword>
<keyword evidence="10" id="KW-0472">Membrane</keyword>
<evidence type="ECO:0000256" key="1">
    <source>
        <dbReference type="ARBA" id="ARBA00000085"/>
    </source>
</evidence>
<dbReference type="CDD" id="cd00082">
    <property type="entry name" value="HisKA"/>
    <property type="match status" value="1"/>
</dbReference>
<dbReference type="InterPro" id="IPR036097">
    <property type="entry name" value="HisK_dim/P_sf"/>
</dbReference>
<feature type="transmembrane region" description="Helical" evidence="10">
    <location>
        <begin position="233"/>
        <end position="258"/>
    </location>
</feature>
<dbReference type="InterPro" id="IPR003594">
    <property type="entry name" value="HATPase_dom"/>
</dbReference>
<accession>A0AAU7KFM0</accession>
<dbReference type="Pfam" id="PF00672">
    <property type="entry name" value="HAMP"/>
    <property type="match status" value="1"/>
</dbReference>
<reference evidence="13" key="1">
    <citation type="submission" date="2022-06" db="EMBL/GenBank/DDBJ databases">
        <title>A novel DMS-producing enzyme.</title>
        <authorList>
            <person name="Zhang Y."/>
        </authorList>
    </citation>
    <scope>NUCLEOTIDE SEQUENCE</scope>
    <source>
        <strain evidence="13">RT37</strain>
    </source>
</reference>
<dbReference type="InterPro" id="IPR005467">
    <property type="entry name" value="His_kinase_dom"/>
</dbReference>
<dbReference type="InterPro" id="IPR003660">
    <property type="entry name" value="HAMP_dom"/>
</dbReference>
<keyword evidence="6" id="KW-0808">Transferase</keyword>
<dbReference type="PANTHER" id="PTHR44936">
    <property type="entry name" value="SENSOR PROTEIN CREC"/>
    <property type="match status" value="1"/>
</dbReference>
<evidence type="ECO:0000256" key="8">
    <source>
        <dbReference type="ARBA" id="ARBA00022777"/>
    </source>
</evidence>
<dbReference type="Pfam" id="PF02518">
    <property type="entry name" value="HATPase_c"/>
    <property type="match status" value="1"/>
</dbReference>
<protein>
    <recommendedName>
        <fullName evidence="3">histidine kinase</fullName>
        <ecNumber evidence="3">2.7.13.3</ecNumber>
    </recommendedName>
</protein>